<dbReference type="PROSITE" id="PS51444">
    <property type="entry name" value="FH2"/>
    <property type="match status" value="1"/>
</dbReference>
<dbReference type="EnsemblMetazoa" id="G8113.3">
    <property type="protein sequence ID" value="G8113.3:cds"/>
    <property type="gene ID" value="G8113"/>
</dbReference>
<dbReference type="PANTHER" id="PTHR46345:SF8">
    <property type="entry name" value="FORMIN 3, ISOFORM B"/>
    <property type="match status" value="1"/>
</dbReference>
<evidence type="ECO:0000256" key="1">
    <source>
        <dbReference type="SAM" id="Coils"/>
    </source>
</evidence>
<feature type="compositionally biased region" description="Pro residues" evidence="2">
    <location>
        <begin position="352"/>
        <end position="393"/>
    </location>
</feature>
<dbReference type="GO" id="GO:0030036">
    <property type="term" value="P:actin cytoskeleton organization"/>
    <property type="evidence" value="ECO:0007669"/>
    <property type="project" value="InterPro"/>
</dbReference>
<dbReference type="Pfam" id="PF02181">
    <property type="entry name" value="FH2"/>
    <property type="match status" value="1"/>
</dbReference>
<keyword evidence="6" id="KW-1185">Reference proteome</keyword>
<dbReference type="SUPFAM" id="SSF101447">
    <property type="entry name" value="Formin homology 2 domain (FH2 domain)"/>
    <property type="match status" value="1"/>
</dbReference>
<dbReference type="InterPro" id="IPR010473">
    <property type="entry name" value="GTPase-bd"/>
</dbReference>
<evidence type="ECO:0000313" key="5">
    <source>
        <dbReference type="EnsemblMetazoa" id="G8113.2:cds"/>
    </source>
</evidence>
<dbReference type="InterPro" id="IPR042201">
    <property type="entry name" value="FH2_Formin_sf"/>
</dbReference>
<accession>A0A8W8NY42</accession>
<evidence type="ECO:0000259" key="3">
    <source>
        <dbReference type="PROSITE" id="PS51232"/>
    </source>
</evidence>
<dbReference type="OMA" id="IQLEANC"/>
<dbReference type="SMART" id="SM01139">
    <property type="entry name" value="Drf_FH3"/>
    <property type="match status" value="1"/>
</dbReference>
<dbReference type="InterPro" id="IPR016024">
    <property type="entry name" value="ARM-type_fold"/>
</dbReference>
<dbReference type="AlphaFoldDB" id="A0A8W8NY42"/>
<dbReference type="SMART" id="SM00498">
    <property type="entry name" value="FH2"/>
    <property type="match status" value="1"/>
</dbReference>
<dbReference type="EnsemblMetazoa" id="G8113.4">
    <property type="protein sequence ID" value="G8113.4:cds"/>
    <property type="gene ID" value="G8113"/>
</dbReference>
<dbReference type="InterPro" id="IPR015425">
    <property type="entry name" value="FH2_Formin"/>
</dbReference>
<dbReference type="InterPro" id="IPR011989">
    <property type="entry name" value="ARM-like"/>
</dbReference>
<feature type="compositionally biased region" description="Low complexity" evidence="2">
    <location>
        <begin position="794"/>
        <end position="803"/>
    </location>
</feature>
<evidence type="ECO:0000313" key="6">
    <source>
        <dbReference type="Proteomes" id="UP000005408"/>
    </source>
</evidence>
<sequence length="837" mass="94966">MDRESSKWTVVRQLLGKVLQQQTDEYKPEVYVRMLRNPSIRVFTLLKRRLKKSDNVWTEGFLNGGGLEMLLEAIDVISSRRVTKFSEALRLLECVLCIERLVNSKLGLSFLIQHDSHIKKLVKALDTTDTLVKKHVFDLLSALCVYSREGYRLTLNALDSYKTQKKQRYRFSLIVNELKSADDIPYRATLLAVVNCIIVANEEVKDRVTVRNEFIGLGILDLVADLRNIDDEKVIIQCDVFDDEKQSDDDEIVKLTPGCVDINNHREVFNAVFHKVYNTPLSDIFLNVLQTLLQFDPNNPISDVQWNIVETSVKRAFLIDEKQIKRAELQGAKLEELPQYVGSSESAAVKSAPPPPPPPAPPSVRPPPPPPPPPAPLCAGLPPPPPPPPPPGIHPSVVKPLEGSAPTSPKPKIKMKVVNWTKVPPRTISSFENVWKEVENLPEAERIAVDYETLEKLFCRKLIAKAQNKPKVKPPKEILLLDPKRSMNTNIFLKQFKESHSEIVAMIKEGDIDKIGPERLRGLQKILPVEDEVTMLKEFDGDKEKLGNAEKFYVELIQLQAFDTRINGLVLKDEFKQDVSAIRPNIESVVNACQHLLHNESFEMFLRYVLETGNFMNAGGYAGDAKGFKISSLNKLTDTRASNPRVTLLHYLVEEAEKKDKDALAFVGELYPDLNRASKFTIDALTAEVKDVKDSVSNLDKNLKNCPADVKNQLKSFLQEAKTEIKSLEKDFKTIDSWTKKLVKYFCENEKSFKLDECIETLNTFCENIQRCKKENEERKVQVEKAERRKKQKLAAAKASPKQPTRPIEQEEDNILDRLRAEIRQGINLRKTAPSSG</sequence>
<dbReference type="PROSITE" id="PS51232">
    <property type="entry name" value="GBD_FH3"/>
    <property type="match status" value="1"/>
</dbReference>
<feature type="region of interest" description="Disordered" evidence="2">
    <location>
        <begin position="777"/>
        <end position="814"/>
    </location>
</feature>
<reference evidence="5" key="1">
    <citation type="submission" date="2022-08" db="UniProtKB">
        <authorList>
            <consortium name="EnsemblMetazoa"/>
        </authorList>
    </citation>
    <scope>IDENTIFICATION</scope>
    <source>
        <strain evidence="5">05x7-T-G4-1.051#20</strain>
    </source>
</reference>
<dbReference type="SMART" id="SM01140">
    <property type="entry name" value="Drf_GBD"/>
    <property type="match status" value="1"/>
</dbReference>
<feature type="coiled-coil region" evidence="1">
    <location>
        <begin position="682"/>
        <end position="731"/>
    </location>
</feature>
<dbReference type="InterPro" id="IPR010472">
    <property type="entry name" value="FH3_dom"/>
</dbReference>
<feature type="domain" description="GBD/FH3" evidence="3">
    <location>
        <begin position="1"/>
        <end position="324"/>
    </location>
</feature>
<evidence type="ECO:0000259" key="4">
    <source>
        <dbReference type="PROSITE" id="PS51444"/>
    </source>
</evidence>
<evidence type="ECO:0008006" key="7">
    <source>
        <dbReference type="Google" id="ProtNLM"/>
    </source>
</evidence>
<evidence type="ECO:0000256" key="2">
    <source>
        <dbReference type="SAM" id="MobiDB-lite"/>
    </source>
</evidence>
<feature type="region of interest" description="Disordered" evidence="2">
    <location>
        <begin position="343"/>
        <end position="412"/>
    </location>
</feature>
<dbReference type="GO" id="GO:0031267">
    <property type="term" value="F:small GTPase binding"/>
    <property type="evidence" value="ECO:0007669"/>
    <property type="project" value="InterPro"/>
</dbReference>
<organism evidence="5 6">
    <name type="scientific">Magallana gigas</name>
    <name type="common">Pacific oyster</name>
    <name type="synonym">Crassostrea gigas</name>
    <dbReference type="NCBI Taxonomy" id="29159"/>
    <lineage>
        <taxon>Eukaryota</taxon>
        <taxon>Metazoa</taxon>
        <taxon>Spiralia</taxon>
        <taxon>Lophotrochozoa</taxon>
        <taxon>Mollusca</taxon>
        <taxon>Bivalvia</taxon>
        <taxon>Autobranchia</taxon>
        <taxon>Pteriomorphia</taxon>
        <taxon>Ostreida</taxon>
        <taxon>Ostreoidea</taxon>
        <taxon>Ostreidae</taxon>
        <taxon>Magallana</taxon>
    </lineage>
</organism>
<dbReference type="OrthoDB" id="26518at2759"/>
<dbReference type="Gene3D" id="1.20.58.2220">
    <property type="entry name" value="Formin, FH2 domain"/>
    <property type="match status" value="1"/>
</dbReference>
<name>A0A8W8NY42_MAGGI</name>
<dbReference type="Proteomes" id="UP000005408">
    <property type="component" value="Unassembled WGS sequence"/>
</dbReference>
<dbReference type="InterPro" id="IPR014768">
    <property type="entry name" value="GBD/FH3_dom"/>
</dbReference>
<dbReference type="PANTHER" id="PTHR46345">
    <property type="entry name" value="INVERTED FORMIN-2"/>
    <property type="match status" value="1"/>
</dbReference>
<protein>
    <recommendedName>
        <fullName evidence="7">Inverted formin-2</fullName>
    </recommendedName>
</protein>
<dbReference type="Gene3D" id="1.25.10.10">
    <property type="entry name" value="Leucine-rich Repeat Variant"/>
    <property type="match status" value="1"/>
</dbReference>
<dbReference type="GO" id="GO:0003779">
    <property type="term" value="F:actin binding"/>
    <property type="evidence" value="ECO:0007669"/>
    <property type="project" value="InterPro"/>
</dbReference>
<dbReference type="EnsemblMetazoa" id="G8113.2">
    <property type="protein sequence ID" value="G8113.2:cds"/>
    <property type="gene ID" value="G8113"/>
</dbReference>
<feature type="domain" description="FH2" evidence="4">
    <location>
        <begin position="405"/>
        <end position="795"/>
    </location>
</feature>
<proteinExistence type="predicted"/>
<dbReference type="Pfam" id="PF06367">
    <property type="entry name" value="Drf_FH3"/>
    <property type="match status" value="1"/>
</dbReference>
<dbReference type="Pfam" id="PF06371">
    <property type="entry name" value="Drf_GBD"/>
    <property type="match status" value="1"/>
</dbReference>
<keyword evidence="1" id="KW-0175">Coiled coil</keyword>
<feature type="compositionally biased region" description="Basic and acidic residues" evidence="2">
    <location>
        <begin position="777"/>
        <end position="787"/>
    </location>
</feature>
<dbReference type="SUPFAM" id="SSF48371">
    <property type="entry name" value="ARM repeat"/>
    <property type="match status" value="1"/>
</dbReference>